<name>D8TJL3_VOLCA</name>
<evidence type="ECO:0000256" key="6">
    <source>
        <dbReference type="ARBA" id="ARBA00049075"/>
    </source>
</evidence>
<gene>
    <name evidence="8" type="ORF">VOLCADRAFT_56022</name>
</gene>
<evidence type="ECO:0000256" key="5">
    <source>
        <dbReference type="ARBA" id="ARBA00048763"/>
    </source>
</evidence>
<organism evidence="9">
    <name type="scientific">Volvox carteri f. nagariensis</name>
    <dbReference type="NCBI Taxonomy" id="3068"/>
    <lineage>
        <taxon>Eukaryota</taxon>
        <taxon>Viridiplantae</taxon>
        <taxon>Chlorophyta</taxon>
        <taxon>core chlorophytes</taxon>
        <taxon>Chlorophyceae</taxon>
        <taxon>CS clade</taxon>
        <taxon>Chlamydomonadales</taxon>
        <taxon>Volvocaceae</taxon>
        <taxon>Volvox</taxon>
    </lineage>
</organism>
<dbReference type="GeneID" id="9617783"/>
<evidence type="ECO:0000256" key="3">
    <source>
        <dbReference type="ARBA" id="ARBA00047418"/>
    </source>
</evidence>
<proteinExistence type="inferred from homology"/>
<evidence type="ECO:0000313" key="9">
    <source>
        <dbReference type="Proteomes" id="UP000001058"/>
    </source>
</evidence>
<keyword evidence="9" id="KW-1185">Reference proteome</keyword>
<comment type="catalytic activity">
    <reaction evidence="3">
        <text>a 5'-end (N(2),N(7)-dimethyl 5'-triphosphoguanosine)-ribonucleoside in snoRNA + S-adenosyl-L-methionine = a 5'-end (N(2),N(2),N(7)-trimethyl 5'-triphosphoguanosine)-ribonucleoside in snoRNA + S-adenosyl-L-homocysteine + H(+)</text>
        <dbReference type="Rhea" id="RHEA:78507"/>
        <dbReference type="Rhea" id="RHEA-COMP:19088"/>
        <dbReference type="Rhea" id="RHEA-COMP:19090"/>
        <dbReference type="ChEBI" id="CHEBI:15378"/>
        <dbReference type="ChEBI" id="CHEBI:57856"/>
        <dbReference type="ChEBI" id="CHEBI:59789"/>
        <dbReference type="ChEBI" id="CHEBI:167623"/>
        <dbReference type="ChEBI" id="CHEBI:172880"/>
    </reaction>
    <physiologicalReaction direction="left-to-right" evidence="3">
        <dbReference type="Rhea" id="RHEA:78508"/>
    </physiologicalReaction>
</comment>
<dbReference type="EMBL" id="GL378324">
    <property type="protein sequence ID" value="EFJ52391.1"/>
    <property type="molecule type" value="Genomic_DNA"/>
</dbReference>
<dbReference type="RefSeq" id="XP_002946464.1">
    <property type="nucleotide sequence ID" value="XM_002946418.1"/>
</dbReference>
<evidence type="ECO:0000256" key="4">
    <source>
        <dbReference type="ARBA" id="ARBA00048740"/>
    </source>
</evidence>
<dbReference type="eggNOG" id="KOG2730">
    <property type="taxonomic scope" value="Eukaryota"/>
</dbReference>
<comment type="catalytic activity">
    <reaction evidence="6">
        <text>a 5'-end (N(7)-methyl 5'-triphosphoguanosine)-ribonucleoside in snRNA + S-adenosyl-L-methionine = a 5'-end (N(2),N(7)-dimethyl 5'-triphosphoguanosine)-ribonucleoside in snRNA + S-adenosyl-L-homocysteine + H(+)</text>
        <dbReference type="Rhea" id="RHEA:78471"/>
        <dbReference type="Rhea" id="RHEA-COMP:19085"/>
        <dbReference type="Rhea" id="RHEA-COMP:19087"/>
        <dbReference type="ChEBI" id="CHEBI:15378"/>
        <dbReference type="ChEBI" id="CHEBI:57856"/>
        <dbReference type="ChEBI" id="CHEBI:59789"/>
        <dbReference type="ChEBI" id="CHEBI:156461"/>
        <dbReference type="ChEBI" id="CHEBI:172880"/>
    </reaction>
    <physiologicalReaction direction="left-to-right" evidence="6">
        <dbReference type="Rhea" id="RHEA:78472"/>
    </physiologicalReaction>
</comment>
<dbReference type="PANTHER" id="PTHR14741:SF32">
    <property type="entry name" value="TRIMETHYLGUANOSINE SYNTHASE"/>
    <property type="match status" value="1"/>
</dbReference>
<protein>
    <recommendedName>
        <fullName evidence="1">Trimethylguanosine synthase</fullName>
    </recommendedName>
    <alternativeName>
        <fullName evidence="7">Cap-specific guanine-N(2) methyltransferase</fullName>
    </alternativeName>
</protein>
<sequence length="251" mass="27819">MLDPSTAAYVRTLLPRSAAKYWMQRYSLFSRFDNFVQLDTEGWWSVTPEVLAAHQASRSRELCARGLVAMDACCGCGGNVIQMAGVFPVVIGVEISPKRVEMARHNSSVYDVAHKCQFLCADFFKVAPGLKVDALFMSPPWGGPKYQHVNTFDVFYPLVGFNKSLLRLLDVTLDCDGVVAAFLPRNTDLVQLAAVVPEHAVWEVERAYVNNKLKGITLYCHPGRTPDQPNVRLEADAEYMAQGAHMESSAG</sequence>
<evidence type="ECO:0000256" key="1">
    <source>
        <dbReference type="ARBA" id="ARBA00018517"/>
    </source>
</evidence>
<dbReference type="FunCoup" id="D8TJL3">
    <property type="interactions" value="239"/>
</dbReference>
<dbReference type="STRING" id="3068.D8TJL3"/>
<dbReference type="InterPro" id="IPR019012">
    <property type="entry name" value="RNA_cap_Gua-N2-MeTrfase"/>
</dbReference>
<dbReference type="SUPFAM" id="SSF53335">
    <property type="entry name" value="S-adenosyl-L-methionine-dependent methyltransferases"/>
    <property type="match status" value="1"/>
</dbReference>
<comment type="catalytic activity">
    <reaction evidence="4">
        <text>a 5'-end (N(7)-methyl 5'-triphosphoguanosine)-ribonucleoside in snoRNA + S-adenosyl-L-methionine = a 5'-end (N(2),N(7)-dimethyl 5'-triphosphoguanosine)-ribonucleoside in snoRNA + S-adenosyl-L-homocysteine + H(+)</text>
        <dbReference type="Rhea" id="RHEA:78475"/>
        <dbReference type="Rhea" id="RHEA-COMP:19086"/>
        <dbReference type="Rhea" id="RHEA-COMP:19088"/>
        <dbReference type="ChEBI" id="CHEBI:15378"/>
        <dbReference type="ChEBI" id="CHEBI:57856"/>
        <dbReference type="ChEBI" id="CHEBI:59789"/>
        <dbReference type="ChEBI" id="CHEBI:156461"/>
        <dbReference type="ChEBI" id="CHEBI:172880"/>
    </reaction>
    <physiologicalReaction direction="left-to-right" evidence="4">
        <dbReference type="Rhea" id="RHEA:78476"/>
    </physiologicalReaction>
</comment>
<dbReference type="GO" id="GO:0005634">
    <property type="term" value="C:nucleus"/>
    <property type="evidence" value="ECO:0007669"/>
    <property type="project" value="TreeGrafter"/>
</dbReference>
<dbReference type="PANTHER" id="PTHR14741">
    <property type="entry name" value="S-ADENOSYLMETHIONINE-DEPENDENT METHYLTRANSFERASE RELATED"/>
    <property type="match status" value="1"/>
</dbReference>
<dbReference type="InParanoid" id="D8TJL3"/>
<reference evidence="8 9" key="1">
    <citation type="journal article" date="2010" name="Science">
        <title>Genomic analysis of organismal complexity in the multicellular green alga Volvox carteri.</title>
        <authorList>
            <person name="Prochnik S.E."/>
            <person name="Umen J."/>
            <person name="Nedelcu A.M."/>
            <person name="Hallmann A."/>
            <person name="Miller S.M."/>
            <person name="Nishii I."/>
            <person name="Ferris P."/>
            <person name="Kuo A."/>
            <person name="Mitros T."/>
            <person name="Fritz-Laylin L.K."/>
            <person name="Hellsten U."/>
            <person name="Chapman J."/>
            <person name="Simakov O."/>
            <person name="Rensing S.A."/>
            <person name="Terry A."/>
            <person name="Pangilinan J."/>
            <person name="Kapitonov V."/>
            <person name="Jurka J."/>
            <person name="Salamov A."/>
            <person name="Shapiro H."/>
            <person name="Schmutz J."/>
            <person name="Grimwood J."/>
            <person name="Lindquist E."/>
            <person name="Lucas S."/>
            <person name="Grigoriev I.V."/>
            <person name="Schmitt R."/>
            <person name="Kirk D."/>
            <person name="Rokhsar D.S."/>
        </authorList>
    </citation>
    <scope>NUCLEOTIDE SEQUENCE [LARGE SCALE GENOMIC DNA]</scope>
    <source>
        <strain evidence="9">f. Nagariensis / Eve</strain>
    </source>
</reference>
<evidence type="ECO:0000256" key="7">
    <source>
        <dbReference type="ARBA" id="ARBA00049790"/>
    </source>
</evidence>
<dbReference type="CDD" id="cd02440">
    <property type="entry name" value="AdoMet_MTases"/>
    <property type="match status" value="1"/>
</dbReference>
<dbReference type="Pfam" id="PF09445">
    <property type="entry name" value="Methyltransf_15"/>
    <property type="match status" value="1"/>
</dbReference>
<comment type="catalytic activity">
    <reaction evidence="5">
        <text>a 5'-end (N(2),N(7)-dimethyl 5'-triphosphoguanosine)-ribonucleoside in snRNA + S-adenosyl-L-methionine = a 5'-end (N(2),N(2),N(7)-trimethyl 5'-triphosphoguanosine)-ribonucleoside in snRNA + S-adenosyl-L-homocysteine + H(+)</text>
        <dbReference type="Rhea" id="RHEA:78479"/>
        <dbReference type="Rhea" id="RHEA-COMP:19087"/>
        <dbReference type="Rhea" id="RHEA-COMP:19089"/>
        <dbReference type="ChEBI" id="CHEBI:15378"/>
        <dbReference type="ChEBI" id="CHEBI:57856"/>
        <dbReference type="ChEBI" id="CHEBI:59789"/>
        <dbReference type="ChEBI" id="CHEBI:167623"/>
        <dbReference type="ChEBI" id="CHEBI:172880"/>
    </reaction>
    <physiologicalReaction direction="left-to-right" evidence="5">
        <dbReference type="Rhea" id="RHEA:78480"/>
    </physiologicalReaction>
</comment>
<evidence type="ECO:0000256" key="2">
    <source>
        <dbReference type="ARBA" id="ARBA00025783"/>
    </source>
</evidence>
<dbReference type="AlphaFoldDB" id="D8TJL3"/>
<dbReference type="GO" id="GO:0071164">
    <property type="term" value="F:RNA cap trimethylguanosine synthase activity"/>
    <property type="evidence" value="ECO:0007669"/>
    <property type="project" value="TreeGrafter"/>
</dbReference>
<dbReference type="Proteomes" id="UP000001058">
    <property type="component" value="Unassembled WGS sequence"/>
</dbReference>
<dbReference type="InterPro" id="IPR029063">
    <property type="entry name" value="SAM-dependent_MTases_sf"/>
</dbReference>
<dbReference type="KEGG" id="vcn:VOLCADRAFT_56022"/>
<dbReference type="Gene3D" id="3.40.50.150">
    <property type="entry name" value="Vaccinia Virus protein VP39"/>
    <property type="match status" value="1"/>
</dbReference>
<evidence type="ECO:0000313" key="8">
    <source>
        <dbReference type="EMBL" id="EFJ52391.1"/>
    </source>
</evidence>
<accession>D8TJL3</accession>
<dbReference type="OrthoDB" id="194443at2759"/>
<comment type="similarity">
    <text evidence="2">Belongs to the methyltransferase superfamily. Trimethylguanosine synthase family.</text>
</comment>